<dbReference type="RefSeq" id="WP_168624270.1">
    <property type="nucleotide sequence ID" value="NZ_JAAZQQ010000005.1"/>
</dbReference>
<evidence type="ECO:0000313" key="5">
    <source>
        <dbReference type="Proteomes" id="UP000526408"/>
    </source>
</evidence>
<evidence type="ECO:0000256" key="2">
    <source>
        <dbReference type="PIRNR" id="PIRNR016661"/>
    </source>
</evidence>
<evidence type="ECO:0000256" key="1">
    <source>
        <dbReference type="ARBA" id="ARBA00010692"/>
    </source>
</evidence>
<keyword evidence="3" id="KW-1133">Transmembrane helix</keyword>
<dbReference type="Gene3D" id="1.10.1760.20">
    <property type="match status" value="1"/>
</dbReference>
<comment type="subcellular location">
    <subcellularLocation>
        <location evidence="2">Cell membrane</location>
        <topology evidence="2">Multi-pass membrane protein</topology>
    </subcellularLocation>
</comment>
<proteinExistence type="inferred from homology"/>
<sequence length="198" mass="20299">MGRDTLLTATLGSQTLLKKAMLVLAGSIFIAVAAQITVPMWPVPVTLQTLAILLVGFTFGSRLALATMLAYLAQGAAGLPVFAGGLNFVAFAGPTAGFLLGFVAMAWAAGLAAERGIARGVVSTALVALALSAMIYLPGLAWPMALAGGFGLEAGWVAQDAGYYWTWFVAPFLVGDALKAVIAALVVTGAWAALRKRA</sequence>
<feature type="transmembrane region" description="Helical" evidence="3">
    <location>
        <begin position="85"/>
        <end position="109"/>
    </location>
</feature>
<reference evidence="4 5" key="1">
    <citation type="submission" date="2020-04" db="EMBL/GenBank/DDBJ databases">
        <authorList>
            <person name="Yoon J."/>
        </authorList>
    </citation>
    <scope>NUCLEOTIDE SEQUENCE [LARGE SCALE GENOMIC DNA]</scope>
    <source>
        <strain evidence="4 5">KMU-115</strain>
    </source>
</reference>
<comment type="similarity">
    <text evidence="1 2">Belongs to the BioY family.</text>
</comment>
<evidence type="ECO:0000313" key="4">
    <source>
        <dbReference type="EMBL" id="NKX45893.1"/>
    </source>
</evidence>
<keyword evidence="5" id="KW-1185">Reference proteome</keyword>
<dbReference type="PANTHER" id="PTHR34295">
    <property type="entry name" value="BIOTIN TRANSPORTER BIOY"/>
    <property type="match status" value="1"/>
</dbReference>
<feature type="transmembrane region" description="Helical" evidence="3">
    <location>
        <begin position="20"/>
        <end position="38"/>
    </location>
</feature>
<dbReference type="Pfam" id="PF02632">
    <property type="entry name" value="BioY"/>
    <property type="match status" value="1"/>
</dbReference>
<protein>
    <recommendedName>
        <fullName evidence="2">Biotin transporter</fullName>
    </recommendedName>
</protein>
<dbReference type="GO" id="GO:0015225">
    <property type="term" value="F:biotin transmembrane transporter activity"/>
    <property type="evidence" value="ECO:0007669"/>
    <property type="project" value="UniProtKB-UniRule"/>
</dbReference>
<keyword evidence="2" id="KW-0813">Transport</keyword>
<dbReference type="EMBL" id="JAAZQQ010000005">
    <property type="protein sequence ID" value="NKX45893.1"/>
    <property type="molecule type" value="Genomic_DNA"/>
</dbReference>
<accession>A0A7X6H2C6</accession>
<dbReference type="PIRSF" id="PIRSF016661">
    <property type="entry name" value="BioY"/>
    <property type="match status" value="1"/>
</dbReference>
<feature type="transmembrane region" description="Helical" evidence="3">
    <location>
        <begin position="164"/>
        <end position="194"/>
    </location>
</feature>
<dbReference type="GO" id="GO:0005886">
    <property type="term" value="C:plasma membrane"/>
    <property type="evidence" value="ECO:0007669"/>
    <property type="project" value="UniProtKB-SubCell"/>
</dbReference>
<feature type="transmembrane region" description="Helical" evidence="3">
    <location>
        <begin position="121"/>
        <end position="144"/>
    </location>
</feature>
<evidence type="ECO:0000256" key="3">
    <source>
        <dbReference type="SAM" id="Phobius"/>
    </source>
</evidence>
<feature type="transmembrane region" description="Helical" evidence="3">
    <location>
        <begin position="50"/>
        <end position="73"/>
    </location>
</feature>
<organism evidence="4 5">
    <name type="scientific">Roseicyclus persicicus</name>
    <dbReference type="NCBI Taxonomy" id="2650661"/>
    <lineage>
        <taxon>Bacteria</taxon>
        <taxon>Pseudomonadati</taxon>
        <taxon>Pseudomonadota</taxon>
        <taxon>Alphaproteobacteria</taxon>
        <taxon>Rhodobacterales</taxon>
        <taxon>Roseobacteraceae</taxon>
        <taxon>Roseicyclus</taxon>
    </lineage>
</organism>
<comment type="caution">
    <text evidence="4">The sequence shown here is derived from an EMBL/GenBank/DDBJ whole genome shotgun (WGS) entry which is preliminary data.</text>
</comment>
<dbReference type="Proteomes" id="UP000526408">
    <property type="component" value="Unassembled WGS sequence"/>
</dbReference>
<keyword evidence="3" id="KW-0812">Transmembrane</keyword>
<dbReference type="PANTHER" id="PTHR34295:SF1">
    <property type="entry name" value="BIOTIN TRANSPORTER BIOY"/>
    <property type="match status" value="1"/>
</dbReference>
<dbReference type="AlphaFoldDB" id="A0A7X6H2C6"/>
<gene>
    <name evidence="4" type="ORF">HCU73_14955</name>
</gene>
<keyword evidence="2 3" id="KW-0472">Membrane</keyword>
<name>A0A7X6H2C6_9RHOB</name>
<dbReference type="InterPro" id="IPR003784">
    <property type="entry name" value="BioY"/>
</dbReference>
<keyword evidence="2" id="KW-1003">Cell membrane</keyword>